<dbReference type="PROSITE" id="PS51257">
    <property type="entry name" value="PROKAR_LIPOPROTEIN"/>
    <property type="match status" value="1"/>
</dbReference>
<keyword evidence="3" id="KW-1185">Reference proteome</keyword>
<dbReference type="Gene3D" id="1.25.40.10">
    <property type="entry name" value="Tetratricopeptide repeat domain"/>
    <property type="match status" value="1"/>
</dbReference>
<proteinExistence type="predicted"/>
<dbReference type="SMART" id="SM00671">
    <property type="entry name" value="SEL1"/>
    <property type="match status" value="2"/>
</dbReference>
<dbReference type="Pfam" id="PF08238">
    <property type="entry name" value="Sel1"/>
    <property type="match status" value="2"/>
</dbReference>
<dbReference type="Proteomes" id="UP001228113">
    <property type="component" value="Chromosome"/>
</dbReference>
<dbReference type="EMBL" id="AP027081">
    <property type="protein sequence ID" value="BDU77969.1"/>
    <property type="molecule type" value="Genomic_DNA"/>
</dbReference>
<gene>
    <name evidence="2" type="ORF">METESE_29270</name>
</gene>
<dbReference type="SUPFAM" id="SSF81901">
    <property type="entry name" value="HCP-like"/>
    <property type="match status" value="1"/>
</dbReference>
<dbReference type="AlphaFoldDB" id="A0AA48GX97"/>
<organism evidence="2 3">
    <name type="scientific">Mesoterricola sediminis</name>
    <dbReference type="NCBI Taxonomy" id="2927980"/>
    <lineage>
        <taxon>Bacteria</taxon>
        <taxon>Pseudomonadati</taxon>
        <taxon>Acidobacteriota</taxon>
        <taxon>Holophagae</taxon>
        <taxon>Holophagales</taxon>
        <taxon>Holophagaceae</taxon>
        <taxon>Mesoterricola</taxon>
    </lineage>
</organism>
<evidence type="ECO:0000313" key="3">
    <source>
        <dbReference type="Proteomes" id="UP001228113"/>
    </source>
</evidence>
<dbReference type="InterPro" id="IPR006597">
    <property type="entry name" value="Sel1-like"/>
</dbReference>
<accession>A0AA48GX97</accession>
<evidence type="ECO:0000313" key="2">
    <source>
        <dbReference type="EMBL" id="BDU77969.1"/>
    </source>
</evidence>
<sequence>MRAPLSLGTLLLLALAACQKPATLPASPASRAEAAAQAGALAFPASGRADYVRGFANGARMIDTALALGQRPYLPRVAPARPLTLEVHPGGAAPQAVAPPPEVEVDPATGLILQTFYSQGLDTFAQGQVDGFQWALAPHRARLTEARPAPALPTTWKSLRPETPLTLATGQTFIQCQASRGLLAWSIQDQGFPPRRRWRPLPAGLAPHHASLAGDTLWIDTPQGALGLDLDSGAIRQVLPTQPHPANAEDTWEATLLRKREEDARARPELLKRADQGDMAAILALGYAADDNAEKVRWFKQAATAGDPQGMYEWALLLYQGRGVPEDPAAARTWLQKAAAQGHRAAGILLGGLFPP</sequence>
<dbReference type="InterPro" id="IPR050767">
    <property type="entry name" value="Sel1_AlgK"/>
</dbReference>
<name>A0AA48GX97_9BACT</name>
<dbReference type="RefSeq" id="WP_316410488.1">
    <property type="nucleotide sequence ID" value="NZ_AP027081.1"/>
</dbReference>
<dbReference type="PANTHER" id="PTHR11102:SF160">
    <property type="entry name" value="ERAD-ASSOCIATED E3 UBIQUITIN-PROTEIN LIGASE COMPONENT HRD3"/>
    <property type="match status" value="1"/>
</dbReference>
<keyword evidence="1" id="KW-0732">Signal</keyword>
<evidence type="ECO:0000256" key="1">
    <source>
        <dbReference type="SAM" id="SignalP"/>
    </source>
</evidence>
<feature type="chain" id="PRO_5041292089" description="Sel1 repeat family protein" evidence="1">
    <location>
        <begin position="23"/>
        <end position="356"/>
    </location>
</feature>
<dbReference type="InterPro" id="IPR011990">
    <property type="entry name" value="TPR-like_helical_dom_sf"/>
</dbReference>
<evidence type="ECO:0008006" key="4">
    <source>
        <dbReference type="Google" id="ProtNLM"/>
    </source>
</evidence>
<dbReference type="KEGG" id="msea:METESE_29270"/>
<protein>
    <recommendedName>
        <fullName evidence="4">Sel1 repeat family protein</fullName>
    </recommendedName>
</protein>
<reference evidence="2" key="1">
    <citation type="journal article" date="2023" name="Int. J. Syst. Evol. Microbiol.">
        <title>Mesoterricola silvestris gen. nov., sp. nov., Mesoterricola sediminis sp. nov., Geothrix oryzae sp. nov., Geothrix edaphica sp. nov., Geothrix rubra sp. nov., and Geothrix limicola sp. nov., six novel members of Acidobacteriota isolated from soils.</title>
        <authorList>
            <person name="Itoh H."/>
            <person name="Sugisawa Y."/>
            <person name="Mise K."/>
            <person name="Xu Z."/>
            <person name="Kuniyasu M."/>
            <person name="Ushijima N."/>
            <person name="Kawano K."/>
            <person name="Kobayashi E."/>
            <person name="Shiratori Y."/>
            <person name="Masuda Y."/>
            <person name="Senoo K."/>
        </authorList>
    </citation>
    <scope>NUCLEOTIDE SEQUENCE</scope>
    <source>
        <strain evidence="2">W786</strain>
    </source>
</reference>
<dbReference type="PANTHER" id="PTHR11102">
    <property type="entry name" value="SEL-1-LIKE PROTEIN"/>
    <property type="match status" value="1"/>
</dbReference>
<feature type="signal peptide" evidence="1">
    <location>
        <begin position="1"/>
        <end position="22"/>
    </location>
</feature>